<gene>
    <name evidence="2" type="ORF">SAMN05443428_10412</name>
</gene>
<dbReference type="RefSeq" id="WP_078695649.1">
    <property type="nucleotide sequence ID" value="NZ_FUYH01000004.1"/>
</dbReference>
<keyword evidence="3" id="KW-1185">Reference proteome</keyword>
<dbReference type="Pfam" id="PF12670">
    <property type="entry name" value="DUF3792"/>
    <property type="match status" value="1"/>
</dbReference>
<sequence length="130" mass="14340">MYEKDDKEKLYVVYLKAVIRGIVLSIILLLIASLIFFFSSLNQEYMKTVVWVITILSICYASIYGALKIGSKGYMHGAFIGGIYIILMAVIALLAEKGNLNMRAYIIMFVMSLVIGALAGMIGIVIGSKD</sequence>
<accession>A0A1T4WUK6</accession>
<dbReference type="AlphaFoldDB" id="A0A1T4WUK6"/>
<dbReference type="Proteomes" id="UP000190105">
    <property type="component" value="Unassembled WGS sequence"/>
</dbReference>
<keyword evidence="1" id="KW-1133">Transmembrane helix</keyword>
<feature type="transmembrane region" description="Helical" evidence="1">
    <location>
        <begin position="106"/>
        <end position="127"/>
    </location>
</feature>
<feature type="transmembrane region" description="Helical" evidence="1">
    <location>
        <begin position="12"/>
        <end position="37"/>
    </location>
</feature>
<dbReference type="OrthoDB" id="2086722at2"/>
<dbReference type="STRING" id="1147123.SAMN05443428_10412"/>
<proteinExistence type="predicted"/>
<dbReference type="NCBIfam" id="TIGR04086">
    <property type="entry name" value="TIGR04086_membr"/>
    <property type="match status" value="1"/>
</dbReference>
<organism evidence="2 3">
    <name type="scientific">Caloramator quimbayensis</name>
    <dbReference type="NCBI Taxonomy" id="1147123"/>
    <lineage>
        <taxon>Bacteria</taxon>
        <taxon>Bacillati</taxon>
        <taxon>Bacillota</taxon>
        <taxon>Clostridia</taxon>
        <taxon>Eubacteriales</taxon>
        <taxon>Clostridiaceae</taxon>
        <taxon>Caloramator</taxon>
    </lineage>
</organism>
<keyword evidence="1" id="KW-0812">Transmembrane</keyword>
<evidence type="ECO:0000256" key="1">
    <source>
        <dbReference type="SAM" id="Phobius"/>
    </source>
</evidence>
<dbReference type="EMBL" id="FUYH01000004">
    <property type="protein sequence ID" value="SKA81062.1"/>
    <property type="molecule type" value="Genomic_DNA"/>
</dbReference>
<evidence type="ECO:0000313" key="3">
    <source>
        <dbReference type="Proteomes" id="UP000190105"/>
    </source>
</evidence>
<dbReference type="InterPro" id="IPR023804">
    <property type="entry name" value="DUF3792_TM"/>
</dbReference>
<feature type="transmembrane region" description="Helical" evidence="1">
    <location>
        <begin position="73"/>
        <end position="94"/>
    </location>
</feature>
<name>A0A1T4WUK6_9CLOT</name>
<protein>
    <submittedName>
        <fullName evidence="2">Putative membrane protein, TIGR04086 family</fullName>
    </submittedName>
</protein>
<keyword evidence="1" id="KW-0472">Membrane</keyword>
<feature type="transmembrane region" description="Helical" evidence="1">
    <location>
        <begin position="49"/>
        <end position="67"/>
    </location>
</feature>
<evidence type="ECO:0000313" key="2">
    <source>
        <dbReference type="EMBL" id="SKA81062.1"/>
    </source>
</evidence>
<reference evidence="3" key="1">
    <citation type="submission" date="2017-02" db="EMBL/GenBank/DDBJ databases">
        <authorList>
            <person name="Varghese N."/>
            <person name="Submissions S."/>
        </authorList>
    </citation>
    <scope>NUCLEOTIDE SEQUENCE [LARGE SCALE GENOMIC DNA]</scope>
    <source>
        <strain evidence="3">USBA 833</strain>
    </source>
</reference>